<dbReference type="PANTHER" id="PTHR43423">
    <property type="entry name" value="ABC TRANSPORTER I FAMILY MEMBER 17"/>
    <property type="match status" value="1"/>
</dbReference>
<dbReference type="FunFam" id="3.30.160.20:FF:000010">
    <property type="entry name" value="Peptide chain release factor 2"/>
    <property type="match status" value="1"/>
</dbReference>
<evidence type="ECO:0000256" key="12">
    <source>
        <dbReference type="ARBA" id="ARBA00022917"/>
    </source>
</evidence>
<evidence type="ECO:0000256" key="18">
    <source>
        <dbReference type="ARBA" id="ARBA00023264"/>
    </source>
</evidence>
<dbReference type="SMART" id="SM00155">
    <property type="entry name" value="PLDc"/>
    <property type="match status" value="2"/>
</dbReference>
<dbReference type="InterPro" id="IPR000182">
    <property type="entry name" value="GNAT_dom"/>
</dbReference>
<evidence type="ECO:0000256" key="9">
    <source>
        <dbReference type="ARBA" id="ARBA00022737"/>
    </source>
</evidence>
<feature type="domain" description="ABC transmembrane type-1" evidence="23">
    <location>
        <begin position="1729"/>
        <end position="1921"/>
    </location>
</feature>
<reference evidence="25" key="1">
    <citation type="submission" date="2014-01" db="EMBL/GenBank/DDBJ databases">
        <authorList>
            <person name="Aslett M."/>
        </authorList>
    </citation>
    <scope>NUCLEOTIDE SEQUENCE</scope>
</reference>
<dbReference type="CDD" id="cd09112">
    <property type="entry name" value="PLDc_CLS_2"/>
    <property type="match status" value="1"/>
</dbReference>
<evidence type="ECO:0000313" key="25">
    <source>
        <dbReference type="EMBL" id="CDW59715.1"/>
    </source>
</evidence>
<dbReference type="EMBL" id="HG806704">
    <property type="protein sequence ID" value="CDW59715.1"/>
    <property type="molecule type" value="Genomic_DNA"/>
</dbReference>
<dbReference type="GO" id="GO:0005315">
    <property type="term" value="F:phosphate transmembrane transporter activity"/>
    <property type="evidence" value="ECO:0007669"/>
    <property type="project" value="InterPro"/>
</dbReference>
<keyword evidence="4" id="KW-0813">Transport</keyword>
<dbReference type="SUPFAM" id="SSF161098">
    <property type="entry name" value="MetI-like"/>
    <property type="match status" value="1"/>
</dbReference>
<feature type="transmembrane region" description="Helical" evidence="20">
    <location>
        <begin position="1852"/>
        <end position="1873"/>
    </location>
</feature>
<dbReference type="PANTHER" id="PTHR43423:SF10">
    <property type="entry name" value="PHOSPHATE IMPORT ATP-BINDING PROTEIN PSTB 2"/>
    <property type="match status" value="1"/>
</dbReference>
<dbReference type="Proteomes" id="UP000030665">
    <property type="component" value="Unassembled WGS sequence"/>
</dbReference>
<comment type="similarity">
    <text evidence="2">Belongs to the prokaryotic/mitochondrial release factor family.</text>
</comment>
<evidence type="ECO:0000256" key="15">
    <source>
        <dbReference type="ARBA" id="ARBA00023098"/>
    </source>
</evidence>
<accession>A0A077ZM60</accession>
<dbReference type="GO" id="GO:0016747">
    <property type="term" value="F:acyltransferase activity, transferring groups other than amino-acyl groups"/>
    <property type="evidence" value="ECO:0007669"/>
    <property type="project" value="InterPro"/>
</dbReference>
<dbReference type="CDD" id="cd06261">
    <property type="entry name" value="TM_PBP2"/>
    <property type="match status" value="1"/>
</dbReference>
<dbReference type="InterPro" id="IPR045853">
    <property type="entry name" value="Pep_chain_release_fac_I_sf"/>
</dbReference>
<dbReference type="NCBIfam" id="TIGR02673">
    <property type="entry name" value="FtsE"/>
    <property type="match status" value="1"/>
</dbReference>
<dbReference type="GO" id="GO:0005886">
    <property type="term" value="C:plasma membrane"/>
    <property type="evidence" value="ECO:0007669"/>
    <property type="project" value="UniProtKB-SubCell"/>
</dbReference>
<feature type="transmembrane region" description="Helical" evidence="20">
    <location>
        <begin position="1666"/>
        <end position="1687"/>
    </location>
</feature>
<evidence type="ECO:0000256" key="19">
    <source>
        <dbReference type="ARBA" id="ARBA00038388"/>
    </source>
</evidence>
<dbReference type="Pfam" id="PF13673">
    <property type="entry name" value="Acetyltransf_10"/>
    <property type="match status" value="1"/>
</dbReference>
<keyword evidence="17" id="KW-0594">Phospholipid biosynthesis</keyword>
<feature type="domain" description="ABC transporter" evidence="22">
    <location>
        <begin position="1950"/>
        <end position="2191"/>
    </location>
</feature>
<keyword evidence="6" id="KW-0444">Lipid biosynthesis</keyword>
<dbReference type="InterPro" id="IPR005670">
    <property type="entry name" value="PstB-like"/>
</dbReference>
<dbReference type="GO" id="GO:0051301">
    <property type="term" value="P:cell division"/>
    <property type="evidence" value="ECO:0007669"/>
    <property type="project" value="InterPro"/>
</dbReference>
<dbReference type="PROSITE" id="PS50928">
    <property type="entry name" value="ABC_TM1"/>
    <property type="match status" value="1"/>
</dbReference>
<dbReference type="GO" id="GO:0016149">
    <property type="term" value="F:translation release factor activity, codon specific"/>
    <property type="evidence" value="ECO:0007669"/>
    <property type="project" value="InterPro"/>
</dbReference>
<dbReference type="Pfam" id="PF02687">
    <property type="entry name" value="FtsX"/>
    <property type="match status" value="1"/>
</dbReference>
<dbReference type="SUPFAM" id="SSF53850">
    <property type="entry name" value="Periplasmic binding protein-like II"/>
    <property type="match status" value="1"/>
</dbReference>
<evidence type="ECO:0000256" key="16">
    <source>
        <dbReference type="ARBA" id="ARBA00023136"/>
    </source>
</evidence>
<dbReference type="InterPro" id="IPR003593">
    <property type="entry name" value="AAA+_ATPase"/>
</dbReference>
<dbReference type="InterPro" id="IPR000352">
    <property type="entry name" value="Pep_chain_release_fac_I"/>
</dbReference>
<dbReference type="Gene3D" id="3.40.630.30">
    <property type="match status" value="1"/>
</dbReference>
<dbReference type="SUPFAM" id="SSF55729">
    <property type="entry name" value="Acyl-CoA N-acyltransferases (Nat)"/>
    <property type="match status" value="1"/>
</dbReference>
<evidence type="ECO:0000256" key="13">
    <source>
        <dbReference type="ARBA" id="ARBA00022967"/>
    </source>
</evidence>
<keyword evidence="11" id="KW-0067">ATP-binding</keyword>
<dbReference type="GO" id="GO:0016887">
    <property type="term" value="F:ATP hydrolysis activity"/>
    <property type="evidence" value="ECO:0007669"/>
    <property type="project" value="InterPro"/>
</dbReference>
<feature type="transmembrane region" description="Helical" evidence="20">
    <location>
        <begin position="713"/>
        <end position="738"/>
    </location>
</feature>
<dbReference type="InterPro" id="IPR024370">
    <property type="entry name" value="PBP_domain"/>
</dbReference>
<evidence type="ECO:0000256" key="17">
    <source>
        <dbReference type="ARBA" id="ARBA00023209"/>
    </source>
</evidence>
<evidence type="ECO:0000259" key="21">
    <source>
        <dbReference type="PROSITE" id="PS50035"/>
    </source>
</evidence>
<dbReference type="NCBIfam" id="NF038347">
    <property type="entry name" value="FtsX_Gpos"/>
    <property type="match status" value="1"/>
</dbReference>
<dbReference type="GO" id="GO:0008808">
    <property type="term" value="F:cardiolipin synthase activity"/>
    <property type="evidence" value="ECO:0007669"/>
    <property type="project" value="InterPro"/>
</dbReference>
<dbReference type="FunFam" id="3.30.870.10:FF:000014">
    <property type="entry name" value="Cardiolipin synthase"/>
    <property type="match status" value="1"/>
</dbReference>
<dbReference type="HAMAP" id="MF_01916">
    <property type="entry name" value="Cardiolipin_synth_Cls"/>
    <property type="match status" value="1"/>
</dbReference>
<evidence type="ECO:0000259" key="22">
    <source>
        <dbReference type="PROSITE" id="PS50893"/>
    </source>
</evidence>
<evidence type="ECO:0000256" key="6">
    <source>
        <dbReference type="ARBA" id="ARBA00022516"/>
    </source>
</evidence>
<dbReference type="InterPro" id="IPR017871">
    <property type="entry name" value="ABC_transporter-like_CS"/>
</dbReference>
<dbReference type="GO" id="GO:0005524">
    <property type="term" value="F:ATP binding"/>
    <property type="evidence" value="ECO:0007669"/>
    <property type="project" value="UniProtKB-KW"/>
</dbReference>
<evidence type="ECO:0000256" key="20">
    <source>
        <dbReference type="SAM" id="Phobius"/>
    </source>
</evidence>
<keyword evidence="12" id="KW-0648">Protein biosynthesis</keyword>
<evidence type="ECO:0000256" key="7">
    <source>
        <dbReference type="ARBA" id="ARBA00022679"/>
    </source>
</evidence>
<dbReference type="SMART" id="SM00382">
    <property type="entry name" value="AAA"/>
    <property type="match status" value="2"/>
</dbReference>
<organism evidence="25 26">
    <name type="scientific">Trichuris trichiura</name>
    <name type="common">Whipworm</name>
    <name type="synonym">Trichocephalus trichiurus</name>
    <dbReference type="NCBI Taxonomy" id="36087"/>
    <lineage>
        <taxon>Eukaryota</taxon>
        <taxon>Metazoa</taxon>
        <taxon>Ecdysozoa</taxon>
        <taxon>Nematoda</taxon>
        <taxon>Enoplea</taxon>
        <taxon>Dorylaimia</taxon>
        <taxon>Trichinellida</taxon>
        <taxon>Trichuridae</taxon>
        <taxon>Trichuris</taxon>
    </lineage>
</organism>
<keyword evidence="14 20" id="KW-1133">Transmembrane helix</keyword>
<feature type="transmembrane region" description="Helical" evidence="20">
    <location>
        <begin position="1765"/>
        <end position="1790"/>
    </location>
</feature>
<dbReference type="HAMAP" id="MF_00094">
    <property type="entry name" value="Rel_fac_2"/>
    <property type="match status" value="1"/>
</dbReference>
<dbReference type="InterPro" id="IPR011864">
    <property type="entry name" value="Phosphate_PstC"/>
</dbReference>
<dbReference type="InterPro" id="IPR035906">
    <property type="entry name" value="MetI-like_sf"/>
</dbReference>
<dbReference type="CDD" id="cd13653">
    <property type="entry name" value="PBP2_phosphate_like_1"/>
    <property type="match status" value="1"/>
</dbReference>
<reference evidence="25" key="2">
    <citation type="submission" date="2014-03" db="EMBL/GenBank/DDBJ databases">
        <title>The whipworm genome and dual-species transcriptomics of an intimate host-pathogen interaction.</title>
        <authorList>
            <person name="Foth B.J."/>
            <person name="Tsai I.J."/>
            <person name="Reid A.J."/>
            <person name="Bancroft A.J."/>
            <person name="Nichol S."/>
            <person name="Tracey A."/>
            <person name="Holroyd N."/>
            <person name="Cotton J.A."/>
            <person name="Stanley E.J."/>
            <person name="Zarowiecki M."/>
            <person name="Liu J.Z."/>
            <person name="Huckvale T."/>
            <person name="Cooper P.J."/>
            <person name="Grencis R.K."/>
            <person name="Berriman M."/>
        </authorList>
    </citation>
    <scope>NUCLEOTIDE SEQUENCE [LARGE SCALE GENOMIC DNA]</scope>
</reference>
<evidence type="ECO:0000256" key="8">
    <source>
        <dbReference type="ARBA" id="ARBA00022692"/>
    </source>
</evidence>
<dbReference type="FunFam" id="3.40.50.300:FF:000056">
    <property type="entry name" value="Cell division ATP-binding protein FtsE"/>
    <property type="match status" value="1"/>
</dbReference>
<dbReference type="AlphaFoldDB" id="A0A077ZM60"/>
<keyword evidence="8 20" id="KW-0812">Transmembrane</keyword>
<dbReference type="InterPro" id="IPR005286">
    <property type="entry name" value="Cell_div_FtsE"/>
</dbReference>
<dbReference type="Gene3D" id="3.40.190.10">
    <property type="entry name" value="Periplasmic binding protein-like II"/>
    <property type="match status" value="2"/>
</dbReference>
<evidence type="ECO:0000256" key="10">
    <source>
        <dbReference type="ARBA" id="ARBA00022741"/>
    </source>
</evidence>
<dbReference type="GO" id="GO:0032049">
    <property type="term" value="P:cardiolipin biosynthetic process"/>
    <property type="evidence" value="ECO:0007669"/>
    <property type="project" value="InterPro"/>
</dbReference>
<dbReference type="Pfam" id="PF00005">
    <property type="entry name" value="ABC_tran"/>
    <property type="match status" value="2"/>
</dbReference>
<dbReference type="Gene3D" id="3.30.70.1660">
    <property type="match status" value="1"/>
</dbReference>
<feature type="transmembrane region" description="Helical" evidence="20">
    <location>
        <begin position="667"/>
        <end position="692"/>
    </location>
</feature>
<feature type="transmembrane region" description="Helical" evidence="20">
    <location>
        <begin position="762"/>
        <end position="781"/>
    </location>
</feature>
<dbReference type="PROSITE" id="PS00745">
    <property type="entry name" value="RF_PROK_I"/>
    <property type="match status" value="1"/>
</dbReference>
<dbReference type="NCBIfam" id="TIGR00972">
    <property type="entry name" value="3a0107s01c2"/>
    <property type="match status" value="1"/>
</dbReference>
<dbReference type="GO" id="GO:0042301">
    <property type="term" value="F:phosphate ion binding"/>
    <property type="evidence" value="ECO:0007669"/>
    <property type="project" value="InterPro"/>
</dbReference>
<dbReference type="InterPro" id="IPR011862">
    <property type="entry name" value="Phos-bd"/>
</dbReference>
<dbReference type="Pfam" id="PF00528">
    <property type="entry name" value="BPD_transp_1"/>
    <property type="match status" value="1"/>
</dbReference>
<evidence type="ECO:0000256" key="4">
    <source>
        <dbReference type="ARBA" id="ARBA00022448"/>
    </source>
</evidence>
<dbReference type="InterPro" id="IPR016181">
    <property type="entry name" value="Acyl_CoA_acyltransferase"/>
</dbReference>
<comment type="similarity">
    <text evidence="19">Belongs to the ABC transporter superfamily. Macrolide exporter (TC 3.A.1.122) family.</text>
</comment>
<dbReference type="InterPro" id="IPR027417">
    <property type="entry name" value="P-loop_NTPase"/>
</dbReference>
<evidence type="ECO:0000259" key="23">
    <source>
        <dbReference type="PROSITE" id="PS50928"/>
    </source>
</evidence>
<evidence type="ECO:0000259" key="24">
    <source>
        <dbReference type="PROSITE" id="PS51186"/>
    </source>
</evidence>
<dbReference type="Pfam" id="PF03462">
    <property type="entry name" value="PCRF"/>
    <property type="match status" value="1"/>
</dbReference>
<dbReference type="NCBIfam" id="TIGR00020">
    <property type="entry name" value="prfB"/>
    <property type="match status" value="1"/>
</dbReference>
<evidence type="ECO:0000256" key="3">
    <source>
        <dbReference type="ARBA" id="ARBA00020019"/>
    </source>
</evidence>
<dbReference type="InterPro" id="IPR003439">
    <property type="entry name" value="ABC_transporter-like_ATP-bd"/>
</dbReference>
<dbReference type="InterPro" id="IPR001736">
    <property type="entry name" value="PLipase_D/transphosphatidylase"/>
</dbReference>
<dbReference type="SUPFAM" id="SSF75620">
    <property type="entry name" value="Release factor"/>
    <property type="match status" value="1"/>
</dbReference>
<feature type="domain" description="PLD phosphodiesterase" evidence="21">
    <location>
        <begin position="1236"/>
        <end position="1263"/>
    </location>
</feature>
<evidence type="ECO:0000256" key="2">
    <source>
        <dbReference type="ARBA" id="ARBA00010835"/>
    </source>
</evidence>
<dbReference type="NCBIfam" id="TIGR02138">
    <property type="entry name" value="phosphate_pstC"/>
    <property type="match status" value="1"/>
</dbReference>
<dbReference type="Pfam" id="PF13091">
    <property type="entry name" value="PLDc_2"/>
    <property type="match status" value="2"/>
</dbReference>
<protein>
    <recommendedName>
        <fullName evidence="3">Cell division ATP-binding protein FtsE</fullName>
    </recommendedName>
</protein>
<dbReference type="InterPro" id="IPR004374">
    <property type="entry name" value="PrfB"/>
</dbReference>
<dbReference type="SUPFAM" id="SSF52540">
    <property type="entry name" value="P-loop containing nucleoside triphosphate hydrolases"/>
    <property type="match status" value="2"/>
</dbReference>
<keyword evidence="7" id="KW-0808">Transferase</keyword>
<dbReference type="PROSITE" id="PS50035">
    <property type="entry name" value="PLD"/>
    <property type="match status" value="2"/>
</dbReference>
<dbReference type="Gene3D" id="1.10.3720.10">
    <property type="entry name" value="MetI-like"/>
    <property type="match status" value="1"/>
</dbReference>
<dbReference type="InterPro" id="IPR030874">
    <property type="entry name" value="Cardiolipin_synth_Firmi"/>
</dbReference>
<dbReference type="PROSITE" id="PS00211">
    <property type="entry name" value="ABC_TRANSPORTER_1"/>
    <property type="match status" value="2"/>
</dbReference>
<dbReference type="InterPro" id="IPR005139">
    <property type="entry name" value="PCRF"/>
</dbReference>
<dbReference type="Gene3D" id="3.30.160.20">
    <property type="match status" value="1"/>
</dbReference>
<dbReference type="Pfam" id="PF00472">
    <property type="entry name" value="RF-1"/>
    <property type="match status" value="1"/>
</dbReference>
<feature type="transmembrane region" description="Helical" evidence="20">
    <location>
        <begin position="1728"/>
        <end position="1753"/>
    </location>
</feature>
<sequence length="2196" mass="247248">MWEMQQEEFDSDLQKELEERLVQLQEKISGFELSLLLDAPYDKNNAIVELHPGAGGTESQDWGSMLLRMYTRWSEQHGFSVETIDYQSGDEAGIKSVTLMIKGTNAYGYLKSEKGVHRLVRISPFDSASRRHTSFCSVEVMPELDENIEVEINPDDLKVDVYRASGAGGQHINKTSSAVRITHLPTGTVVASQAQRSQFHNRETAMQMLKAKLYQLEIEKKEQEAAALRGEQKEIGWGSQIRSYVFHPYSMVKDHRTEYETGNVQAVMDGDLDPFIDAYLKWRLAQDMIEMQDVTKKYPNKTTAVRGISVRIDQGEFVYVVGPSGSGKSTFIKLMYREEKATSGKVLDVARHDLLKIKNKEVPYLRRDVGVVFQDFKLLPRKTVYENVAYAMQVIGRKPRDIKKRVMEVLDLVGLKHKVRVFPSELSGGEQQRVSIARAIVNTPKVLIADEPTGNLDPDTSWEIMHLLERINNQGTTIVMATHNKTIVDTMRHRLIAIENGLIVRDEAEGEYDVKRNGWMTLASVSAVTITLTMAGIFLAVIMNATKLAQDVEGNVEVTVFVDIGTKDKELKELKSELQDINHVDKVTFSSKQDQLKKLQKQMGDAWDLFEGDSNPLYDVYVVKVTDAQYIRPVTREASQLSNVFRANYGGNSADRIIQMAKVVRTWGLAAAALLVFVAIFLISNTIRITIISRKTEIQIMRLVGAKNGYIRWPFFLEGGWIGLIGSIVPILILTYGYSQVYGLAAPYLLQSNLELLRPNQIIWILDITMAVGGYLIGSLAKTQEDLMIKRTDELTPQELLTILQARTAVFVVEQECPYQEVDEADRSALHVWIEENGRLQAYARILAEEETIHFGRVLVVKEYRGQQLGRTIVSKTLKEIETRYPKRPVVISAQAHLGISKERIFDLKMQTKIGMNVEVQQQQRALARGLFPKPTTNQVDPKQLIYMLTMFESSLYTTNNEVILYTDGREKFDALIKDINRAKYHIHMEYYIYRADDLGLEVREALVAAALRGVKVRLLLDAWGSTQVNRRFLSPLIEAGGEVDFFFPLFLPYLNPRMNYRNHRKIVVIDGEIGYTGGFNVGDEYLGLVEKFGYWRDNHLRIHGHAVYTLQNRFLMDWNSQQKHELVYQPDYFPEIESEGKLALQMVSSGPDSEHEQIKLTYLKMINLAKKEILIQTPYYIPDAPIHEALKLALLSGVKVRMQIPNKPDHILVYWATYSFAAELLEYGAIIETYENGFIHAKTMIIDGGIASVGSANIDVRSFKLDFEVNTIVYDAEFAEELRDAFYKDSMKSELLTQEKYDQRGIVIKFKEGIARTLLLLSGCSKWIDRGESITAVGSSALQPLVETVAEEYQSKNPGRFINVQGGGSGTGLSQVQSGAVEIGNSDLFAEEKSGIDADKLVDHKVAVVGITPIVNKGVGVTNISLENLRKIFLGEITNWKELGGKDQEIVILNRASGSGTRSTFEQWVLDGKTAIRAQEQDSSGMVRQIVADTPGAISYTAFSYVTKEVQTLNIDNVEPTDENVTTNHWKIWAYEHMYTKGKPTELVADFLDYMLSDEVQGKVVSQLGYIPISEMKVERDWQEFTRVMIYHEKVVPECKEFILCFWSMWSKTQDQVRVKNVIIADGCIDLIVDFDQKLIFFTGNQQTDFDYEIERARIEQRGRFVSFICIALIVFVVGAIFYFVASKGLSTFFVDKINVFDFLFGTVWNPSATGPDGKPLVGALPMILGSFMVTFLSAIVATPFAIGAAVFMTEISPTKGQRFLQPVIELLVGIPSVVYGFIGLTVIVPFIRSIFGGTGFGILSGTFVLFVMILPTVTTMTVDTLKSVPRHYREASLALGGTRWQTIYKVVLRAAIPGILTAVVFGMARAFGEALAIQMVIGNAALMPTSLTTPASTLTSILTMGIGNTIMGTVENNVLWKYRTRRNSMKEYNWEERNIIRMPGEIALHTEDLHVYYGDNEAIKGVDLEFEKNRITALIGPSGCGKSTYLRSLNRMNDGIASASVTGKIVYKDVDVNASNIDVYEMRKRIGMVFQRPNPFSKSIRDNITFALKQHGMRDKQQLEEVVETSLKQAALWDQVKDNLDKSALALSGGQQQRLCIARAIAMKPDILLLDEPASALDPISTGTVEETLVQLKENYTIIIVTHNMQQAARISDYTAFFYLGHVIEYDETAKIFTRPKIQATEDYVSGHFG</sequence>
<dbReference type="SUPFAM" id="SSF56024">
    <property type="entry name" value="Phospholipase D/nuclease"/>
    <property type="match status" value="2"/>
</dbReference>
<dbReference type="Pfam" id="PF12849">
    <property type="entry name" value="PBP_like_2"/>
    <property type="match status" value="1"/>
</dbReference>
<proteinExistence type="inferred from homology"/>
<dbReference type="PROSITE" id="PS51186">
    <property type="entry name" value="GNAT"/>
    <property type="match status" value="1"/>
</dbReference>
<name>A0A077ZM60_TRITR</name>
<feature type="domain" description="N-acetyltransferase" evidence="24">
    <location>
        <begin position="790"/>
        <end position="921"/>
    </location>
</feature>
<dbReference type="PROSITE" id="PS50893">
    <property type="entry name" value="ABC_TRANSPORTER_2"/>
    <property type="match status" value="2"/>
</dbReference>
<dbReference type="NCBIfam" id="TIGR02136">
    <property type="entry name" value="ptsS_2"/>
    <property type="match status" value="1"/>
</dbReference>
<dbReference type="InterPro" id="IPR025202">
    <property type="entry name" value="PLD-like_dom"/>
</dbReference>
<keyword evidence="13" id="KW-1278">Translocase</keyword>
<keyword evidence="5" id="KW-1003">Cell membrane</keyword>
<keyword evidence="9" id="KW-0677">Repeat</keyword>
<evidence type="ECO:0000256" key="5">
    <source>
        <dbReference type="ARBA" id="ARBA00022475"/>
    </source>
</evidence>
<evidence type="ECO:0000256" key="1">
    <source>
        <dbReference type="ARBA" id="ARBA00004429"/>
    </source>
</evidence>
<keyword evidence="10" id="KW-0547">Nucleotide-binding</keyword>
<keyword evidence="26" id="KW-1185">Reference proteome</keyword>
<evidence type="ECO:0000313" key="26">
    <source>
        <dbReference type="Proteomes" id="UP000030665"/>
    </source>
</evidence>
<dbReference type="STRING" id="36087.A0A077ZM60"/>
<comment type="subcellular location">
    <subcellularLocation>
        <location evidence="1">Cell inner membrane</location>
        <topology evidence="1">Multi-pass membrane protein</topology>
    </subcellularLocation>
</comment>
<dbReference type="NCBIfam" id="TIGR04265">
    <property type="entry name" value="bac_cardiolipin"/>
    <property type="match status" value="1"/>
</dbReference>
<dbReference type="Gene3D" id="3.30.870.10">
    <property type="entry name" value="Endonuclease Chain A"/>
    <property type="match status" value="2"/>
</dbReference>
<dbReference type="InterPro" id="IPR022924">
    <property type="entry name" value="Cardiolipin_synthase"/>
</dbReference>
<feature type="domain" description="PLD phosphodiesterase" evidence="21">
    <location>
        <begin position="1059"/>
        <end position="1086"/>
    </location>
</feature>
<keyword evidence="16 20" id="KW-0472">Membrane</keyword>
<feature type="domain" description="ABC transporter" evidence="22">
    <location>
        <begin position="289"/>
        <end position="525"/>
    </location>
</feature>
<dbReference type="OrthoDB" id="14911at2759"/>
<dbReference type="GO" id="GO:0005737">
    <property type="term" value="C:cytoplasm"/>
    <property type="evidence" value="ECO:0007669"/>
    <property type="project" value="InterPro"/>
</dbReference>
<dbReference type="Gene3D" id="3.40.50.300">
    <property type="entry name" value="P-loop containing nucleotide triphosphate hydrolases"/>
    <property type="match status" value="2"/>
</dbReference>
<gene>
    <name evidence="25" type="ORF">TTRE_0000805501</name>
</gene>
<evidence type="ECO:0000256" key="14">
    <source>
        <dbReference type="ARBA" id="ARBA00022989"/>
    </source>
</evidence>
<dbReference type="InterPro" id="IPR003838">
    <property type="entry name" value="ABC3_permease_C"/>
</dbReference>
<dbReference type="CDD" id="cd09110">
    <property type="entry name" value="PLDc_CLS_1"/>
    <property type="match status" value="1"/>
</dbReference>
<dbReference type="InterPro" id="IPR040690">
    <property type="entry name" value="FtsX_ECD"/>
</dbReference>
<dbReference type="CDD" id="cd03260">
    <property type="entry name" value="ABC_PstB_phosphate_transporter"/>
    <property type="match status" value="1"/>
</dbReference>
<evidence type="ECO:0000256" key="11">
    <source>
        <dbReference type="ARBA" id="ARBA00022840"/>
    </source>
</evidence>
<dbReference type="Pfam" id="PF18075">
    <property type="entry name" value="FtsX_ECD"/>
    <property type="match status" value="1"/>
</dbReference>
<keyword evidence="18" id="KW-1208">Phospholipid metabolism</keyword>
<dbReference type="Gene3D" id="3.30.70.3040">
    <property type="match status" value="1"/>
</dbReference>
<feature type="transmembrane region" description="Helical" evidence="20">
    <location>
        <begin position="1796"/>
        <end position="1819"/>
    </location>
</feature>
<keyword evidence="15" id="KW-0443">Lipid metabolism</keyword>
<dbReference type="GO" id="GO:0035435">
    <property type="term" value="P:phosphate ion transmembrane transport"/>
    <property type="evidence" value="ECO:0007669"/>
    <property type="project" value="InterPro"/>
</dbReference>
<dbReference type="SMART" id="SM00937">
    <property type="entry name" value="PCRF"/>
    <property type="match status" value="1"/>
</dbReference>
<dbReference type="CDD" id="cd03292">
    <property type="entry name" value="ABC_FtsE"/>
    <property type="match status" value="1"/>
</dbReference>
<dbReference type="InterPro" id="IPR058204">
    <property type="entry name" value="FtsX_firmicutes-type"/>
</dbReference>
<dbReference type="InterPro" id="IPR000515">
    <property type="entry name" value="MetI-like"/>
</dbReference>